<evidence type="ECO:0000313" key="9">
    <source>
        <dbReference type="Proteomes" id="UP001210925"/>
    </source>
</evidence>
<comment type="caution">
    <text evidence="8">The sequence shown here is derived from an EMBL/GenBank/DDBJ whole genome shotgun (WGS) entry which is preliminary data.</text>
</comment>
<organism evidence="8 9">
    <name type="scientific">Boothiomyces macroporosus</name>
    <dbReference type="NCBI Taxonomy" id="261099"/>
    <lineage>
        <taxon>Eukaryota</taxon>
        <taxon>Fungi</taxon>
        <taxon>Fungi incertae sedis</taxon>
        <taxon>Chytridiomycota</taxon>
        <taxon>Chytridiomycota incertae sedis</taxon>
        <taxon>Chytridiomycetes</taxon>
        <taxon>Rhizophydiales</taxon>
        <taxon>Terramycetaceae</taxon>
        <taxon>Boothiomyces</taxon>
    </lineage>
</organism>
<evidence type="ECO:0000256" key="6">
    <source>
        <dbReference type="ARBA" id="ARBA00022927"/>
    </source>
</evidence>
<dbReference type="SUPFAM" id="SSF48371">
    <property type="entry name" value="ARM repeat"/>
    <property type="match status" value="1"/>
</dbReference>
<keyword evidence="5" id="KW-0963">Cytoplasm</keyword>
<evidence type="ECO:0000256" key="7">
    <source>
        <dbReference type="ARBA" id="ARBA00023242"/>
    </source>
</evidence>
<accession>A0AAD5UM87</accession>
<dbReference type="Proteomes" id="UP001210925">
    <property type="component" value="Unassembled WGS sequence"/>
</dbReference>
<comment type="similarity">
    <text evidence="3">Belongs to the exportin family.</text>
</comment>
<protein>
    <submittedName>
        <fullName evidence="8">Exportin-6</fullName>
    </submittedName>
</protein>
<dbReference type="GO" id="GO:0005737">
    <property type="term" value="C:cytoplasm"/>
    <property type="evidence" value="ECO:0007669"/>
    <property type="project" value="UniProtKB-SubCell"/>
</dbReference>
<dbReference type="InterPro" id="IPR040016">
    <property type="entry name" value="XPO6"/>
</dbReference>
<proteinExistence type="inferred from homology"/>
<keyword evidence="4" id="KW-0813">Transport</keyword>
<name>A0AAD5UM87_9FUNG</name>
<dbReference type="GO" id="GO:0005049">
    <property type="term" value="F:nuclear export signal receptor activity"/>
    <property type="evidence" value="ECO:0007669"/>
    <property type="project" value="InterPro"/>
</dbReference>
<dbReference type="GO" id="GO:0005634">
    <property type="term" value="C:nucleus"/>
    <property type="evidence" value="ECO:0007669"/>
    <property type="project" value="UniProtKB-SubCell"/>
</dbReference>
<keyword evidence="9" id="KW-1185">Reference proteome</keyword>
<keyword evidence="6" id="KW-0653">Protein transport</keyword>
<evidence type="ECO:0000256" key="5">
    <source>
        <dbReference type="ARBA" id="ARBA00022490"/>
    </source>
</evidence>
<dbReference type="EMBL" id="JADGKB010000026">
    <property type="protein sequence ID" value="KAJ3258536.1"/>
    <property type="molecule type" value="Genomic_DNA"/>
</dbReference>
<dbReference type="InterPro" id="IPR016024">
    <property type="entry name" value="ARM-type_fold"/>
</dbReference>
<dbReference type="GO" id="GO:0006611">
    <property type="term" value="P:protein export from nucleus"/>
    <property type="evidence" value="ECO:0007669"/>
    <property type="project" value="InterPro"/>
</dbReference>
<dbReference type="PANTHER" id="PTHR21452:SF4">
    <property type="entry name" value="EXPORTIN-6"/>
    <property type="match status" value="1"/>
</dbReference>
<keyword evidence="7" id="KW-0539">Nucleus</keyword>
<comment type="subcellular location">
    <subcellularLocation>
        <location evidence="2">Cytoplasm</location>
    </subcellularLocation>
    <subcellularLocation>
        <location evidence="1">Nucleus</location>
    </subcellularLocation>
</comment>
<dbReference type="PANTHER" id="PTHR21452">
    <property type="entry name" value="EXPORTIN-6"/>
    <property type="match status" value="1"/>
</dbReference>
<evidence type="ECO:0000256" key="2">
    <source>
        <dbReference type="ARBA" id="ARBA00004496"/>
    </source>
</evidence>
<sequence length="812" mass="95102">MQIELIQEYFETQNNQRKKELEPVIQELKTKKEIVDFGFDNFFYSPFASFYFISCFEDKKYREKLFKLSFNPLPNFVLNKLGKTISMASKCDWPNYFHDLYELRNIDFNNFLVLLAISIEEYQNHKGTKQEKIFYREQLKQISPDLLGLILHSLQDSELPTLPNSKNIKQEKLFDCLYQLIQSQTVPVKDELLLILFKHCFTEHKIKSINCLNELLLKKQPNQKQLHLLIDFFKSIINEIDDEEFLQLFIDFTDLFTMHIKKLEIDYQEILVLFYNFTVKYLNQELLPILKIWETFVSITNSPVFIDLIYILPNQDNCLDLIEQIVLKNKHVIEMFNVDEKGIVIIGRLANLFCEEFQERKQFVLDMFTKLINALEIEYSSPTTATSIDGTYGSPIEKNTTSLVYETFTLFIPWIQRFNTLDPENTSNLVCHLTNYALKAIQGPPKTAESCLNFMINLTKTLKPNLLNLESVNSTLMGIYNTDMNEKVYSLLWNFATNVFIYFPQDVKPNQLDWKTRAQQFSDFLKPCVNNIEYFCNLETVDNPEQTRKNLLVTFNILDSVLTSTKESSLSSREVTLAAIQPVFQHIPKLIFAFQNDTDGLERLLNLSTKLIEMYKTKIPKDTVTDLTKLVQSFVLQDQNLLSNKLHLLEAVARETSKIFDHLIPSFISFVQVFYPQVTHIRDIDTQILYFELVGKLILNHWNYFKANTGDFLLLLQLLVGSFNIPELDVARTNIATIQQINSQFRFYDTEYFKTGVFKPLLLFIFEVLLKNSPLREDFVEMVVDIIQTDVDLFNTLVIIIDSGCIRHYSEN</sequence>
<evidence type="ECO:0000313" key="8">
    <source>
        <dbReference type="EMBL" id="KAJ3258536.1"/>
    </source>
</evidence>
<dbReference type="AlphaFoldDB" id="A0AAD5UM87"/>
<evidence type="ECO:0000256" key="4">
    <source>
        <dbReference type="ARBA" id="ARBA00022448"/>
    </source>
</evidence>
<gene>
    <name evidence="8" type="primary">XPO6</name>
    <name evidence="8" type="ORF">HK103_003496</name>
</gene>
<evidence type="ECO:0000256" key="3">
    <source>
        <dbReference type="ARBA" id="ARBA00009466"/>
    </source>
</evidence>
<reference evidence="8" key="1">
    <citation type="submission" date="2020-05" db="EMBL/GenBank/DDBJ databases">
        <title>Phylogenomic resolution of chytrid fungi.</title>
        <authorList>
            <person name="Stajich J.E."/>
            <person name="Amses K."/>
            <person name="Simmons R."/>
            <person name="Seto K."/>
            <person name="Myers J."/>
            <person name="Bonds A."/>
            <person name="Quandt C.A."/>
            <person name="Barry K."/>
            <person name="Liu P."/>
            <person name="Grigoriev I."/>
            <person name="Longcore J.E."/>
            <person name="James T.Y."/>
        </authorList>
    </citation>
    <scope>NUCLEOTIDE SEQUENCE</scope>
    <source>
        <strain evidence="8">PLAUS21</strain>
    </source>
</reference>
<evidence type="ECO:0000256" key="1">
    <source>
        <dbReference type="ARBA" id="ARBA00004123"/>
    </source>
</evidence>